<keyword evidence="6 10" id="KW-1133">Transmembrane helix</keyword>
<comment type="subcellular location">
    <subcellularLocation>
        <location evidence="1">Golgi apparatus membrane</location>
        <topology evidence="1">Single-pass type II membrane protein</topology>
    </subcellularLocation>
</comment>
<evidence type="ECO:0000256" key="2">
    <source>
        <dbReference type="ARBA" id="ARBA00008124"/>
    </source>
</evidence>
<keyword evidence="12" id="KW-1185">Reference proteome</keyword>
<keyword evidence="8 10" id="KW-0472">Membrane</keyword>
<dbReference type="OrthoDB" id="514299at2759"/>
<feature type="transmembrane region" description="Helical" evidence="10">
    <location>
        <begin position="21"/>
        <end position="51"/>
    </location>
</feature>
<evidence type="ECO:0000256" key="6">
    <source>
        <dbReference type="ARBA" id="ARBA00022989"/>
    </source>
</evidence>
<evidence type="ECO:0000256" key="10">
    <source>
        <dbReference type="SAM" id="Phobius"/>
    </source>
</evidence>
<evidence type="ECO:0000256" key="7">
    <source>
        <dbReference type="ARBA" id="ARBA00023034"/>
    </source>
</evidence>
<dbReference type="GO" id="GO:0009247">
    <property type="term" value="P:glycolipid biosynthetic process"/>
    <property type="evidence" value="ECO:0007669"/>
    <property type="project" value="InterPro"/>
</dbReference>
<keyword evidence="3" id="KW-0808">Transferase</keyword>
<dbReference type="Proteomes" id="UP000019335">
    <property type="component" value="Unassembled WGS sequence"/>
</dbReference>
<keyword evidence="4 10" id="KW-0812">Transmembrane</keyword>
<dbReference type="InterPro" id="IPR027417">
    <property type="entry name" value="P-loop_NTPase"/>
</dbReference>
<comment type="caution">
    <text evidence="11">The sequence shown here is derived from an EMBL/GenBank/DDBJ whole genome shotgun (WGS) entry which is preliminary data.</text>
</comment>
<protein>
    <recommendedName>
        <fullName evidence="13">Sulfotransferase</fullName>
    </recommendedName>
</protein>
<reference evidence="11 12" key="1">
    <citation type="journal article" date="2014" name="Mol. Plant">
        <title>Chromosome Scale Genome Assembly and Transcriptome Profiling of Nannochloropsis gaditana in Nitrogen Depletion.</title>
        <authorList>
            <person name="Corteggiani Carpinelli E."/>
            <person name="Telatin A."/>
            <person name="Vitulo N."/>
            <person name="Forcato C."/>
            <person name="D'Angelo M."/>
            <person name="Schiavon R."/>
            <person name="Vezzi A."/>
            <person name="Giacometti G.M."/>
            <person name="Morosinotto T."/>
            <person name="Valle G."/>
        </authorList>
    </citation>
    <scope>NUCLEOTIDE SEQUENCE [LARGE SCALE GENOMIC DNA]</scope>
    <source>
        <strain evidence="11 12">B-31</strain>
    </source>
</reference>
<evidence type="ECO:0000313" key="12">
    <source>
        <dbReference type="Proteomes" id="UP000019335"/>
    </source>
</evidence>
<proteinExistence type="inferred from homology"/>
<dbReference type="PANTHER" id="PTHR14647">
    <property type="entry name" value="GALACTOSE-3-O-SULFOTRANSFERASE"/>
    <property type="match status" value="1"/>
</dbReference>
<evidence type="ECO:0000256" key="8">
    <source>
        <dbReference type="ARBA" id="ARBA00023136"/>
    </source>
</evidence>
<dbReference type="GO" id="GO:0001733">
    <property type="term" value="F:galactosylceramide sulfotransferase activity"/>
    <property type="evidence" value="ECO:0007669"/>
    <property type="project" value="InterPro"/>
</dbReference>
<keyword evidence="5" id="KW-0735">Signal-anchor</keyword>
<evidence type="ECO:0008006" key="13">
    <source>
        <dbReference type="Google" id="ProtNLM"/>
    </source>
</evidence>
<evidence type="ECO:0000256" key="9">
    <source>
        <dbReference type="ARBA" id="ARBA00023180"/>
    </source>
</evidence>
<dbReference type="PANTHER" id="PTHR14647:SF87">
    <property type="entry name" value="PUTATIVE-RELATED"/>
    <property type="match status" value="1"/>
</dbReference>
<dbReference type="EMBL" id="AZIL01002239">
    <property type="protein sequence ID" value="EWM22256.1"/>
    <property type="molecule type" value="Genomic_DNA"/>
</dbReference>
<evidence type="ECO:0000256" key="3">
    <source>
        <dbReference type="ARBA" id="ARBA00022679"/>
    </source>
</evidence>
<sequence length="501" mass="56123">MKNSEMILKAFSWKRGRRRGFLSSTPAAVFSRSRVLIGILLAAFGFSSWYFRNSSSMELQSGNILFRAPGISGEYRRNTHPSLHTPSTSENMDRHIVFKSSRNEVVASNSIGSADDADVGIDNIDARQVPMRRMSPLACTAYDDRPSQFPSNFWYVKSHKTASSTLAGVFRSVAAHRGVTMLNAEEVRMDVEQLKSAKQKVISAMNSVFGEVPRLGLANHMPLNTESYALLKSDGPLLLFTSVREPVGYFHSIFLHKCRNSEMKKNVDCYGAVVDKKVAMATTMEPNPQLNYIRGDAVDVESAAAQYGLIFVRERLEESLVVFMILYGLDFADIVHLSSKVRTDMYPDSEKMPVELNELVERKSQEDARLYARANALLDDKIATINKNCKGEAYFASMLAVFSRLQATVVAECEKYNRWYEEHGFSTVLTYWNDNGVAPRCRDFVVRREMRAWQEEDKAIAIRVAVAEALAAESARSSSEGSGASELDGWGMPKKLLQKVT</sequence>
<accession>W7TPC4</accession>
<evidence type="ECO:0000313" key="11">
    <source>
        <dbReference type="EMBL" id="EWM22256.1"/>
    </source>
</evidence>
<dbReference type="GO" id="GO:0000139">
    <property type="term" value="C:Golgi membrane"/>
    <property type="evidence" value="ECO:0007669"/>
    <property type="project" value="UniProtKB-SubCell"/>
</dbReference>
<name>W7TPC4_9STRA</name>
<evidence type="ECO:0000256" key="4">
    <source>
        <dbReference type="ARBA" id="ARBA00022692"/>
    </source>
</evidence>
<dbReference type="AlphaFoldDB" id="W7TPC4"/>
<evidence type="ECO:0000256" key="1">
    <source>
        <dbReference type="ARBA" id="ARBA00004323"/>
    </source>
</evidence>
<dbReference type="Gene3D" id="3.40.50.300">
    <property type="entry name" value="P-loop containing nucleotide triphosphate hydrolases"/>
    <property type="match status" value="1"/>
</dbReference>
<evidence type="ECO:0000256" key="5">
    <source>
        <dbReference type="ARBA" id="ARBA00022968"/>
    </source>
</evidence>
<gene>
    <name evidence="11" type="ORF">Naga_100195g15</name>
</gene>
<organism evidence="11 12">
    <name type="scientific">Nannochloropsis gaditana</name>
    <dbReference type="NCBI Taxonomy" id="72520"/>
    <lineage>
        <taxon>Eukaryota</taxon>
        <taxon>Sar</taxon>
        <taxon>Stramenopiles</taxon>
        <taxon>Ochrophyta</taxon>
        <taxon>Eustigmatophyceae</taxon>
        <taxon>Eustigmatales</taxon>
        <taxon>Monodopsidaceae</taxon>
        <taxon>Nannochloropsis</taxon>
    </lineage>
</organism>
<keyword evidence="9" id="KW-0325">Glycoprotein</keyword>
<keyword evidence="7" id="KW-0333">Golgi apparatus</keyword>
<dbReference type="InterPro" id="IPR009729">
    <property type="entry name" value="Gal-3-0_sulfotransfrase"/>
</dbReference>
<comment type="similarity">
    <text evidence="2">Belongs to the galactose-3-O-sulfotransferase family.</text>
</comment>